<sequence length="23" mass="2763">MGDELQILSAYYTFFMLMLLCFI</sequence>
<reference evidence="2" key="2">
    <citation type="journal article" date="2015" name="Fish Shellfish Immunol.">
        <title>Early steps in the European eel (Anguilla anguilla)-Vibrio vulnificus interaction in the gills: Role of the RtxA13 toxin.</title>
        <authorList>
            <person name="Callol A."/>
            <person name="Pajuelo D."/>
            <person name="Ebbesson L."/>
            <person name="Teles M."/>
            <person name="MacKenzie S."/>
            <person name="Amaro C."/>
        </authorList>
    </citation>
    <scope>NUCLEOTIDE SEQUENCE</scope>
</reference>
<protein>
    <submittedName>
        <fullName evidence="2">Uncharacterized protein</fullName>
    </submittedName>
</protein>
<dbReference type="AlphaFoldDB" id="A0A0E9SM62"/>
<reference evidence="2" key="1">
    <citation type="submission" date="2014-11" db="EMBL/GenBank/DDBJ databases">
        <authorList>
            <person name="Amaro Gonzalez C."/>
        </authorList>
    </citation>
    <scope>NUCLEOTIDE SEQUENCE</scope>
</reference>
<organism evidence="2">
    <name type="scientific">Anguilla anguilla</name>
    <name type="common">European freshwater eel</name>
    <name type="synonym">Muraena anguilla</name>
    <dbReference type="NCBI Taxonomy" id="7936"/>
    <lineage>
        <taxon>Eukaryota</taxon>
        <taxon>Metazoa</taxon>
        <taxon>Chordata</taxon>
        <taxon>Craniata</taxon>
        <taxon>Vertebrata</taxon>
        <taxon>Euteleostomi</taxon>
        <taxon>Actinopterygii</taxon>
        <taxon>Neopterygii</taxon>
        <taxon>Teleostei</taxon>
        <taxon>Anguilliformes</taxon>
        <taxon>Anguillidae</taxon>
        <taxon>Anguilla</taxon>
    </lineage>
</organism>
<proteinExistence type="predicted"/>
<dbReference type="EMBL" id="GBXM01066842">
    <property type="protein sequence ID" value="JAH41735.1"/>
    <property type="molecule type" value="Transcribed_RNA"/>
</dbReference>
<name>A0A0E9SM62_ANGAN</name>
<evidence type="ECO:0000256" key="1">
    <source>
        <dbReference type="SAM" id="Phobius"/>
    </source>
</evidence>
<keyword evidence="1" id="KW-0812">Transmembrane</keyword>
<accession>A0A0E9SM62</accession>
<feature type="transmembrane region" description="Helical" evidence="1">
    <location>
        <begin position="6"/>
        <end position="22"/>
    </location>
</feature>
<keyword evidence="1" id="KW-1133">Transmembrane helix</keyword>
<evidence type="ECO:0000313" key="2">
    <source>
        <dbReference type="EMBL" id="JAH41735.1"/>
    </source>
</evidence>
<keyword evidence="1" id="KW-0472">Membrane</keyword>